<reference evidence="1" key="1">
    <citation type="journal article" date="2021" name="Proc. Natl. Acad. Sci. U.S.A.">
        <title>A Catalog of Tens of Thousands of Viruses from Human Metagenomes Reveals Hidden Associations with Chronic Diseases.</title>
        <authorList>
            <person name="Tisza M.J."/>
            <person name="Buck C.B."/>
        </authorList>
    </citation>
    <scope>NUCLEOTIDE SEQUENCE</scope>
    <source>
        <strain evidence="1">Ctbrg2</strain>
    </source>
</reference>
<organism evidence="1">
    <name type="scientific">Siphoviridae sp. ctbrg2</name>
    <dbReference type="NCBI Taxonomy" id="2823589"/>
    <lineage>
        <taxon>Viruses</taxon>
        <taxon>Duplodnaviria</taxon>
        <taxon>Heunggongvirae</taxon>
        <taxon>Uroviricota</taxon>
        <taxon>Caudoviricetes</taxon>
    </lineage>
</organism>
<dbReference type="EMBL" id="BK014711">
    <property type="protein sequence ID" value="DAD68886.1"/>
    <property type="molecule type" value="Genomic_DNA"/>
</dbReference>
<name>A0A8S5LG03_9CAUD</name>
<protein>
    <submittedName>
        <fullName evidence="1">Uncharacterized protein</fullName>
    </submittedName>
</protein>
<accession>A0A8S5LG03</accession>
<sequence length="58" mass="6462">MLLGGRPGTHREEFFDILEFRSSQISSCTNRTTGVSIICQRHNAVSKGQTRVVVKIIS</sequence>
<evidence type="ECO:0000313" key="1">
    <source>
        <dbReference type="EMBL" id="DAD68886.1"/>
    </source>
</evidence>
<proteinExistence type="predicted"/>